<dbReference type="AlphaFoldDB" id="A0A433QX75"/>
<gene>
    <name evidence="2" type="ORF">BC938DRAFT_480591</name>
</gene>
<evidence type="ECO:0000313" key="3">
    <source>
        <dbReference type="Proteomes" id="UP000274822"/>
    </source>
</evidence>
<proteinExistence type="predicted"/>
<name>A0A433QX75_9FUNG</name>
<keyword evidence="1" id="KW-0472">Membrane</keyword>
<feature type="transmembrane region" description="Helical" evidence="1">
    <location>
        <begin position="38"/>
        <end position="57"/>
    </location>
</feature>
<evidence type="ECO:0000256" key="1">
    <source>
        <dbReference type="SAM" id="Phobius"/>
    </source>
</evidence>
<dbReference type="InterPro" id="IPR013635">
    <property type="entry name" value="Ice2"/>
</dbReference>
<organism evidence="2 3">
    <name type="scientific">Jimgerdemannia flammicorona</name>
    <dbReference type="NCBI Taxonomy" id="994334"/>
    <lineage>
        <taxon>Eukaryota</taxon>
        <taxon>Fungi</taxon>
        <taxon>Fungi incertae sedis</taxon>
        <taxon>Mucoromycota</taxon>
        <taxon>Mucoromycotina</taxon>
        <taxon>Endogonomycetes</taxon>
        <taxon>Endogonales</taxon>
        <taxon>Endogonaceae</taxon>
        <taxon>Jimgerdemannia</taxon>
    </lineage>
</organism>
<protein>
    <submittedName>
        <fullName evidence="2">Uncharacterized protein</fullName>
    </submittedName>
</protein>
<keyword evidence="1" id="KW-1133">Transmembrane helix</keyword>
<dbReference type="Pfam" id="PF08426">
    <property type="entry name" value="ICE2"/>
    <property type="match status" value="1"/>
</dbReference>
<reference evidence="2 3" key="1">
    <citation type="journal article" date="2018" name="New Phytol.">
        <title>Phylogenomics of Endogonaceae and evolution of mycorrhizas within Mucoromycota.</title>
        <authorList>
            <person name="Chang Y."/>
            <person name="Desiro A."/>
            <person name="Na H."/>
            <person name="Sandor L."/>
            <person name="Lipzen A."/>
            <person name="Clum A."/>
            <person name="Barry K."/>
            <person name="Grigoriev I.V."/>
            <person name="Martin F.M."/>
            <person name="Stajich J.E."/>
            <person name="Smith M.E."/>
            <person name="Bonito G."/>
            <person name="Spatafora J.W."/>
        </authorList>
    </citation>
    <scope>NUCLEOTIDE SEQUENCE [LARGE SCALE GENOMIC DNA]</scope>
    <source>
        <strain evidence="2 3">AD002</strain>
    </source>
</reference>
<keyword evidence="1" id="KW-0812">Transmembrane</keyword>
<dbReference type="EMBL" id="RBNJ01000510">
    <property type="protein sequence ID" value="RUS34413.1"/>
    <property type="molecule type" value="Genomic_DNA"/>
</dbReference>
<evidence type="ECO:0000313" key="2">
    <source>
        <dbReference type="EMBL" id="RUS34413.1"/>
    </source>
</evidence>
<comment type="caution">
    <text evidence="2">The sequence shown here is derived from an EMBL/GenBank/DDBJ whole genome shotgun (WGS) entry which is preliminary data.</text>
</comment>
<dbReference type="Proteomes" id="UP000274822">
    <property type="component" value="Unassembled WGS sequence"/>
</dbReference>
<sequence length="194" mass="21895">MIQILLSTVSWSYSLLLYTLLVVFPALAFDLGGKRTGLALSFDLLLFYMLIGFAAMFCRTGSSRLIPTFLRSIELIVIVASFFHAFRHNTGGARGSYLYAPYEAVLHFCGPLFTLLEARVPYVLPLHDWFRGTCDPGNPAERDSNFAPRRHELCQSHSTHGLHSLTALPLWPHRRQQHLLAMAQRRCLPGALSY</sequence>
<keyword evidence="3" id="KW-1185">Reference proteome</keyword>
<accession>A0A433QX75</accession>